<feature type="region of interest" description="Disordered" evidence="1">
    <location>
        <begin position="16"/>
        <end position="40"/>
    </location>
</feature>
<sequence>MALIAAVVLTACTNETQAAGPTSSSSSSTTATTTTTTKSVAEMLPRHVEEAAIPRHGLIDRGFPEPTEQEYRSWWMLKPCLVVVPAEEARTASLQRKWIDDRLDLRHSVMAFEKYTGAEFIDQLKAATADCTTWEYDNGQRYDVVPGVTPRQPAGLDAFHGFCVDTVEETGPARRCVAFLAHRNVVSSLYVIQRTAPLEASLEKLHELLPRVVEHLTT</sequence>
<comment type="caution">
    <text evidence="2">The sequence shown here is derived from an EMBL/GenBank/DDBJ whole genome shotgun (WGS) entry which is preliminary data.</text>
</comment>
<dbReference type="EMBL" id="PYAX01000024">
    <property type="protein sequence ID" value="PSL48676.1"/>
    <property type="molecule type" value="Genomic_DNA"/>
</dbReference>
<dbReference type="Proteomes" id="UP000241118">
    <property type="component" value="Unassembled WGS sequence"/>
</dbReference>
<accession>A0A2P8HR29</accession>
<dbReference type="AlphaFoldDB" id="A0A2P8HR29"/>
<keyword evidence="3" id="KW-1185">Reference proteome</keyword>
<gene>
    <name evidence="2" type="ORF">B0I31_12463</name>
</gene>
<feature type="compositionally biased region" description="Low complexity" evidence="1">
    <location>
        <begin position="22"/>
        <end position="39"/>
    </location>
</feature>
<evidence type="ECO:0000313" key="3">
    <source>
        <dbReference type="Proteomes" id="UP000241118"/>
    </source>
</evidence>
<name>A0A2P8HR29_SACCR</name>
<evidence type="ECO:0000313" key="2">
    <source>
        <dbReference type="EMBL" id="PSL48676.1"/>
    </source>
</evidence>
<reference evidence="2 3" key="1">
    <citation type="submission" date="2018-03" db="EMBL/GenBank/DDBJ databases">
        <title>Genomic Encyclopedia of Type Strains, Phase III (KMG-III): the genomes of soil and plant-associated and newly described type strains.</title>
        <authorList>
            <person name="Whitman W."/>
        </authorList>
    </citation>
    <scope>NUCLEOTIDE SEQUENCE [LARGE SCALE GENOMIC DNA]</scope>
    <source>
        <strain evidence="2 3">CGMCC 4.7097</strain>
    </source>
</reference>
<organism evidence="2 3">
    <name type="scientific">Saccharothrix carnea</name>
    <dbReference type="NCBI Taxonomy" id="1280637"/>
    <lineage>
        <taxon>Bacteria</taxon>
        <taxon>Bacillati</taxon>
        <taxon>Actinomycetota</taxon>
        <taxon>Actinomycetes</taxon>
        <taxon>Pseudonocardiales</taxon>
        <taxon>Pseudonocardiaceae</taxon>
        <taxon>Saccharothrix</taxon>
    </lineage>
</organism>
<evidence type="ECO:0008006" key="4">
    <source>
        <dbReference type="Google" id="ProtNLM"/>
    </source>
</evidence>
<proteinExistence type="predicted"/>
<evidence type="ECO:0000256" key="1">
    <source>
        <dbReference type="SAM" id="MobiDB-lite"/>
    </source>
</evidence>
<protein>
    <recommendedName>
        <fullName evidence="4">PknH-like protein</fullName>
    </recommendedName>
</protein>